<protein>
    <submittedName>
        <fullName evidence="2">Uncharacterized protein</fullName>
    </submittedName>
</protein>
<evidence type="ECO:0000256" key="1">
    <source>
        <dbReference type="SAM" id="MobiDB-lite"/>
    </source>
</evidence>
<evidence type="ECO:0000313" key="3">
    <source>
        <dbReference type="Proteomes" id="UP000299102"/>
    </source>
</evidence>
<gene>
    <name evidence="2" type="ORF">EVAR_44972_1</name>
</gene>
<keyword evidence="3" id="KW-1185">Reference proteome</keyword>
<dbReference type="AlphaFoldDB" id="A0A4C1W6F9"/>
<evidence type="ECO:0000313" key="2">
    <source>
        <dbReference type="EMBL" id="GBP45744.1"/>
    </source>
</evidence>
<name>A0A4C1W6F9_EUMVA</name>
<reference evidence="2 3" key="1">
    <citation type="journal article" date="2019" name="Commun. Biol.">
        <title>The bagworm genome reveals a unique fibroin gene that provides high tensile strength.</title>
        <authorList>
            <person name="Kono N."/>
            <person name="Nakamura H."/>
            <person name="Ohtoshi R."/>
            <person name="Tomita M."/>
            <person name="Numata K."/>
            <person name="Arakawa K."/>
        </authorList>
    </citation>
    <scope>NUCLEOTIDE SEQUENCE [LARGE SCALE GENOMIC DNA]</scope>
</reference>
<comment type="caution">
    <text evidence="2">The sequence shown here is derived from an EMBL/GenBank/DDBJ whole genome shotgun (WGS) entry which is preliminary data.</text>
</comment>
<dbReference type="EMBL" id="BGZK01000470">
    <property type="protein sequence ID" value="GBP45744.1"/>
    <property type="molecule type" value="Genomic_DNA"/>
</dbReference>
<accession>A0A4C1W6F9</accession>
<organism evidence="2 3">
    <name type="scientific">Eumeta variegata</name>
    <name type="common">Bagworm moth</name>
    <name type="synonym">Eumeta japonica</name>
    <dbReference type="NCBI Taxonomy" id="151549"/>
    <lineage>
        <taxon>Eukaryota</taxon>
        <taxon>Metazoa</taxon>
        <taxon>Ecdysozoa</taxon>
        <taxon>Arthropoda</taxon>
        <taxon>Hexapoda</taxon>
        <taxon>Insecta</taxon>
        <taxon>Pterygota</taxon>
        <taxon>Neoptera</taxon>
        <taxon>Endopterygota</taxon>
        <taxon>Lepidoptera</taxon>
        <taxon>Glossata</taxon>
        <taxon>Ditrysia</taxon>
        <taxon>Tineoidea</taxon>
        <taxon>Psychidae</taxon>
        <taxon>Oiketicinae</taxon>
        <taxon>Eumeta</taxon>
    </lineage>
</organism>
<sequence length="110" mass="12554">MYAPAQTRKRQSAGAYRTRATSLPRSKTWAPDRLETIRKLICTNYASACYDVALIIVLRYVEVVHLISIAQRTPDGVLFEKLDYYDRPTIEGYALPVHPVDVNKRNQVSV</sequence>
<feature type="region of interest" description="Disordered" evidence="1">
    <location>
        <begin position="1"/>
        <end position="24"/>
    </location>
</feature>
<dbReference type="Proteomes" id="UP000299102">
    <property type="component" value="Unassembled WGS sequence"/>
</dbReference>
<proteinExistence type="predicted"/>